<dbReference type="AlphaFoldDB" id="A0A0A8YZJ0"/>
<name>A0A0A8YZJ0_ARUDO</name>
<accession>A0A0A8YZJ0</accession>
<dbReference type="EMBL" id="GBRH01267990">
    <property type="protein sequence ID" value="JAD29905.1"/>
    <property type="molecule type" value="Transcribed_RNA"/>
</dbReference>
<sequence length="36" mass="4234">MVILELFNNAISKTFLYIMLVKNCHLVFCICCNRLL</sequence>
<evidence type="ECO:0000313" key="1">
    <source>
        <dbReference type="EMBL" id="JAD29905.1"/>
    </source>
</evidence>
<organism evidence="1">
    <name type="scientific">Arundo donax</name>
    <name type="common">Giant reed</name>
    <name type="synonym">Donax arundinaceus</name>
    <dbReference type="NCBI Taxonomy" id="35708"/>
    <lineage>
        <taxon>Eukaryota</taxon>
        <taxon>Viridiplantae</taxon>
        <taxon>Streptophyta</taxon>
        <taxon>Embryophyta</taxon>
        <taxon>Tracheophyta</taxon>
        <taxon>Spermatophyta</taxon>
        <taxon>Magnoliopsida</taxon>
        <taxon>Liliopsida</taxon>
        <taxon>Poales</taxon>
        <taxon>Poaceae</taxon>
        <taxon>PACMAD clade</taxon>
        <taxon>Arundinoideae</taxon>
        <taxon>Arundineae</taxon>
        <taxon>Arundo</taxon>
    </lineage>
</organism>
<reference evidence="1" key="1">
    <citation type="submission" date="2014-09" db="EMBL/GenBank/DDBJ databases">
        <authorList>
            <person name="Magalhaes I.L.F."/>
            <person name="Oliveira U."/>
            <person name="Santos F.R."/>
            <person name="Vidigal T.H.D.A."/>
            <person name="Brescovit A.D."/>
            <person name="Santos A.J."/>
        </authorList>
    </citation>
    <scope>NUCLEOTIDE SEQUENCE</scope>
    <source>
        <tissue evidence="1">Shoot tissue taken approximately 20 cm above the soil surface</tissue>
    </source>
</reference>
<protein>
    <submittedName>
        <fullName evidence="1">Uncharacterized protein</fullName>
    </submittedName>
</protein>
<proteinExistence type="predicted"/>
<reference evidence="1" key="2">
    <citation type="journal article" date="2015" name="Data Brief">
        <title>Shoot transcriptome of the giant reed, Arundo donax.</title>
        <authorList>
            <person name="Barrero R.A."/>
            <person name="Guerrero F.D."/>
            <person name="Moolhuijzen P."/>
            <person name="Goolsby J.A."/>
            <person name="Tidwell J."/>
            <person name="Bellgard S.E."/>
            <person name="Bellgard M.I."/>
        </authorList>
    </citation>
    <scope>NUCLEOTIDE SEQUENCE</scope>
    <source>
        <tissue evidence="1">Shoot tissue taken approximately 20 cm above the soil surface</tissue>
    </source>
</reference>